<sequence>MLPLLVNLLAVASASECPSGADVTSLLNHQSLRVADRHSRPLWMSEVFTDFTLRDLACQGKPSQGFTRECWTSAFDRFDRNSDGIISAEDVQVLETLESETTKNNLTRADLRAGIAIACRWYPEECMQLIVHEPLITALVFDDTDIGELPPRSGTICFASASSDSSPSSDSSEPSEWQMDKLDDYTKVALDVRDILKVLYDEGIFSAALKESLKDKSWWEWSKMIAQINATVALWFIPGAGQAAFLLQEPATIGGTIVGSFLSKYLADFVLMVRNSVVSGLEMFWREKDAIPIVHQAAVEEAQDSQEVASEEEDAKESRNLVGHSIRTVERDHRTKAGDDGWMRAFVVRAALGRATGPSAAGSLLWLREFLAFDLGRLAVGGLIFRDMLIKEHLENEEDDGHDYQMAEIRWTAVTTVRPLMLELGVDPHVASATAATMWGILFTSSAASVSFEVFGLLKADYGAFCFILGHPNLVRTVLLSLAVTELSRGFVMALSTLLLLFEIVGPSSDQISPSPVLLRSPRMKRPLTAFSDQPHWPKRSETKLVMVMNCTCAELVCSPGLFLLITLDLLILFAAAPLFVVHSLSGSIKLVRPNKQVVLRSRGERQDAQDAEARPSRRVFTGEPPVEEEGPLMVQRLSSSAPPPPPPFDEAGEEAARRHCVFFHNAPIRVNEATLKRFFERAGNVRRGSGSGAGFFIPQLPIPPCRIKVGSAG</sequence>
<comment type="caution">
    <text evidence="3">The sequence shown here is derived from an EMBL/GenBank/DDBJ whole genome shotgun (WGS) entry which is preliminary data.</text>
</comment>
<protein>
    <recommendedName>
        <fullName evidence="2">EF-hand domain-containing protein</fullName>
    </recommendedName>
</protein>
<evidence type="ECO:0000313" key="4">
    <source>
        <dbReference type="Proteomes" id="UP001642484"/>
    </source>
</evidence>
<evidence type="ECO:0000256" key="1">
    <source>
        <dbReference type="SAM" id="MobiDB-lite"/>
    </source>
</evidence>
<feature type="compositionally biased region" description="Basic and acidic residues" evidence="1">
    <location>
        <begin position="602"/>
        <end position="616"/>
    </location>
</feature>
<dbReference type="InterPro" id="IPR002048">
    <property type="entry name" value="EF_hand_dom"/>
</dbReference>
<keyword evidence="4" id="KW-1185">Reference proteome</keyword>
<feature type="region of interest" description="Disordered" evidence="1">
    <location>
        <begin position="600"/>
        <end position="627"/>
    </location>
</feature>
<feature type="domain" description="EF-hand" evidence="2">
    <location>
        <begin position="66"/>
        <end position="101"/>
    </location>
</feature>
<dbReference type="Proteomes" id="UP001642484">
    <property type="component" value="Unassembled WGS sequence"/>
</dbReference>
<dbReference type="PROSITE" id="PS00018">
    <property type="entry name" value="EF_HAND_1"/>
    <property type="match status" value="1"/>
</dbReference>
<evidence type="ECO:0000259" key="2">
    <source>
        <dbReference type="PROSITE" id="PS50222"/>
    </source>
</evidence>
<evidence type="ECO:0000313" key="3">
    <source>
        <dbReference type="EMBL" id="CAK9110793.1"/>
    </source>
</evidence>
<dbReference type="PROSITE" id="PS50222">
    <property type="entry name" value="EF_HAND_2"/>
    <property type="match status" value="1"/>
</dbReference>
<gene>
    <name evidence="3" type="ORF">CCMP2556_LOCUS51471</name>
</gene>
<dbReference type="InterPro" id="IPR018247">
    <property type="entry name" value="EF_Hand_1_Ca_BS"/>
</dbReference>
<dbReference type="EMBL" id="CAXAMN010027450">
    <property type="protein sequence ID" value="CAK9110793.1"/>
    <property type="molecule type" value="Genomic_DNA"/>
</dbReference>
<accession>A0ABP0SEM4</accession>
<organism evidence="3 4">
    <name type="scientific">Durusdinium trenchii</name>
    <dbReference type="NCBI Taxonomy" id="1381693"/>
    <lineage>
        <taxon>Eukaryota</taxon>
        <taxon>Sar</taxon>
        <taxon>Alveolata</taxon>
        <taxon>Dinophyceae</taxon>
        <taxon>Suessiales</taxon>
        <taxon>Symbiodiniaceae</taxon>
        <taxon>Durusdinium</taxon>
    </lineage>
</organism>
<proteinExistence type="predicted"/>
<name>A0ABP0SEM4_9DINO</name>
<reference evidence="3 4" key="1">
    <citation type="submission" date="2024-02" db="EMBL/GenBank/DDBJ databases">
        <authorList>
            <person name="Chen Y."/>
            <person name="Shah S."/>
            <person name="Dougan E. K."/>
            <person name="Thang M."/>
            <person name="Chan C."/>
        </authorList>
    </citation>
    <scope>NUCLEOTIDE SEQUENCE [LARGE SCALE GENOMIC DNA]</scope>
</reference>